<comment type="caution">
    <text evidence="1">The sequence shown here is derived from an EMBL/GenBank/DDBJ whole genome shotgun (WGS) entry which is preliminary data.</text>
</comment>
<reference evidence="1 2" key="1">
    <citation type="journal article" date="2022" name="Hortic Res">
        <title>A haplotype resolved chromosomal level avocado genome allows analysis of novel avocado genes.</title>
        <authorList>
            <person name="Nath O."/>
            <person name="Fletcher S.J."/>
            <person name="Hayward A."/>
            <person name="Shaw L.M."/>
            <person name="Masouleh A.K."/>
            <person name="Furtado A."/>
            <person name="Henry R.J."/>
            <person name="Mitter N."/>
        </authorList>
    </citation>
    <scope>NUCLEOTIDE SEQUENCE [LARGE SCALE GENOMIC DNA]</scope>
    <source>
        <strain evidence="2">cv. Hass</strain>
    </source>
</reference>
<dbReference type="Proteomes" id="UP001234297">
    <property type="component" value="Chromosome 1"/>
</dbReference>
<dbReference type="EMBL" id="CM056809">
    <property type="protein sequence ID" value="KAJ8649140.1"/>
    <property type="molecule type" value="Genomic_DNA"/>
</dbReference>
<name>A0ACC2MU06_PERAE</name>
<organism evidence="1 2">
    <name type="scientific">Persea americana</name>
    <name type="common">Avocado</name>
    <dbReference type="NCBI Taxonomy" id="3435"/>
    <lineage>
        <taxon>Eukaryota</taxon>
        <taxon>Viridiplantae</taxon>
        <taxon>Streptophyta</taxon>
        <taxon>Embryophyta</taxon>
        <taxon>Tracheophyta</taxon>
        <taxon>Spermatophyta</taxon>
        <taxon>Magnoliopsida</taxon>
        <taxon>Magnoliidae</taxon>
        <taxon>Laurales</taxon>
        <taxon>Lauraceae</taxon>
        <taxon>Persea</taxon>
    </lineage>
</organism>
<proteinExistence type="predicted"/>
<gene>
    <name evidence="1" type="ORF">MRB53_002163</name>
</gene>
<evidence type="ECO:0000313" key="2">
    <source>
        <dbReference type="Proteomes" id="UP001234297"/>
    </source>
</evidence>
<protein>
    <submittedName>
        <fullName evidence="1">Uncharacterized protein</fullName>
    </submittedName>
</protein>
<sequence length="169" mass="19452">MSEEPPRIQYLHKNGKAFTLISIKNDNDIRVMIKACGEVTKSVYIYLRRNINDGADHYPSLSWPRTHATKHKKSKAIDHEGPPSRGLTTRLYCPGKSPLNFDVDAMSDVYRVKIGNIHEYTYPDVNLGEDTDKHFSYPTPMRWAFETNASPKDYNDDIDFNEDLDDVLN</sequence>
<accession>A0ACC2MU06</accession>
<evidence type="ECO:0000313" key="1">
    <source>
        <dbReference type="EMBL" id="KAJ8649140.1"/>
    </source>
</evidence>
<keyword evidence="2" id="KW-1185">Reference proteome</keyword>